<evidence type="ECO:0000259" key="7">
    <source>
        <dbReference type="PROSITE" id="PS50103"/>
    </source>
</evidence>
<feature type="zinc finger region" description="C3H1-type" evidence="5">
    <location>
        <begin position="88"/>
        <end position="116"/>
    </location>
</feature>
<evidence type="ECO:0000256" key="2">
    <source>
        <dbReference type="ARBA" id="ARBA00022737"/>
    </source>
</evidence>
<dbReference type="InterPro" id="IPR045877">
    <property type="entry name" value="ZFP36-like"/>
</dbReference>
<reference evidence="8 9" key="1">
    <citation type="submission" date="2016-02" db="EMBL/GenBank/DDBJ databases">
        <title>Genome analysis of coral dinoflagellate symbionts highlights evolutionary adaptations to a symbiotic lifestyle.</title>
        <authorList>
            <person name="Aranda M."/>
            <person name="Li Y."/>
            <person name="Liew Y.J."/>
            <person name="Baumgarten S."/>
            <person name="Simakov O."/>
            <person name="Wilson M."/>
            <person name="Piel J."/>
            <person name="Ashoor H."/>
            <person name="Bougouffa S."/>
            <person name="Bajic V.B."/>
            <person name="Ryu T."/>
            <person name="Ravasi T."/>
            <person name="Bayer T."/>
            <person name="Micklem G."/>
            <person name="Kim H."/>
            <person name="Bhak J."/>
            <person name="Lajeunesse T.C."/>
            <person name="Voolstra C.R."/>
        </authorList>
    </citation>
    <scope>NUCLEOTIDE SEQUENCE [LARGE SCALE GENOMIC DNA]</scope>
    <source>
        <strain evidence="8 9">CCMP2467</strain>
    </source>
</reference>
<evidence type="ECO:0000256" key="6">
    <source>
        <dbReference type="SAM" id="MobiDB-lite"/>
    </source>
</evidence>
<evidence type="ECO:0000256" key="5">
    <source>
        <dbReference type="PROSITE-ProRule" id="PRU00723"/>
    </source>
</evidence>
<dbReference type="GO" id="GO:0008270">
    <property type="term" value="F:zinc ion binding"/>
    <property type="evidence" value="ECO:0007669"/>
    <property type="project" value="UniProtKB-KW"/>
</dbReference>
<evidence type="ECO:0000256" key="1">
    <source>
        <dbReference type="ARBA" id="ARBA00022723"/>
    </source>
</evidence>
<dbReference type="SMART" id="SM00356">
    <property type="entry name" value="ZnF_C3H1"/>
    <property type="match status" value="3"/>
</dbReference>
<keyword evidence="9" id="KW-1185">Reference proteome</keyword>
<dbReference type="Gene3D" id="3.30.1370.210">
    <property type="match status" value="1"/>
</dbReference>
<evidence type="ECO:0000256" key="4">
    <source>
        <dbReference type="ARBA" id="ARBA00022833"/>
    </source>
</evidence>
<comment type="caution">
    <text evidence="8">The sequence shown here is derived from an EMBL/GenBank/DDBJ whole genome shotgun (WGS) entry which is preliminary data.</text>
</comment>
<feature type="region of interest" description="Disordered" evidence="6">
    <location>
        <begin position="220"/>
        <end position="254"/>
    </location>
</feature>
<keyword evidence="2" id="KW-0677">Repeat</keyword>
<keyword evidence="1 5" id="KW-0479">Metal-binding</keyword>
<dbReference type="InterPro" id="IPR036855">
    <property type="entry name" value="Znf_CCCH_sf"/>
</dbReference>
<evidence type="ECO:0000256" key="3">
    <source>
        <dbReference type="ARBA" id="ARBA00022771"/>
    </source>
</evidence>
<keyword evidence="3 5" id="KW-0863">Zinc-finger</keyword>
<name>A0A1Q9DWP9_SYMMI</name>
<protein>
    <submittedName>
        <fullName evidence="8">Zinc finger CCCH domain-containing protein 24</fullName>
    </submittedName>
</protein>
<feature type="compositionally biased region" description="Low complexity" evidence="6">
    <location>
        <begin position="228"/>
        <end position="237"/>
    </location>
</feature>
<proteinExistence type="predicted"/>
<dbReference type="Gene3D" id="4.10.1000.10">
    <property type="entry name" value="Zinc finger, CCCH-type"/>
    <property type="match status" value="1"/>
</dbReference>
<feature type="domain" description="C3H1-type" evidence="7">
    <location>
        <begin position="88"/>
        <end position="116"/>
    </location>
</feature>
<dbReference type="AlphaFoldDB" id="A0A1Q9DWP9"/>
<feature type="domain" description="C3H1-type" evidence="7">
    <location>
        <begin position="160"/>
        <end position="187"/>
    </location>
</feature>
<evidence type="ECO:0000313" key="9">
    <source>
        <dbReference type="Proteomes" id="UP000186817"/>
    </source>
</evidence>
<dbReference type="PROSITE" id="PS50103">
    <property type="entry name" value="ZF_C3H1"/>
    <property type="match status" value="2"/>
</dbReference>
<sequence length="479" mass="51300">MHGAGGVQVLRVEEVGGRLMAGMGKGKGAKGKATSSRSEEEIRHARQRAGVEPAHVARRASSTPDEVEAGHVPDPSVDVAPPQAMNPLWKTRLCSFFSSKTGCRHGRLCTFAHGKEELRSAPDFTRTSICPELLRTGKCSEMHICPYAHNRTELRHAPGLMKTRMCDFHKTGTCMAKDLCRFAHQVEELSPAARAFLESSGLSPEEAESVPVAGIAEVMKQSSETRPSSSQGSRRGSTAGGAVPGAAPVPRRGKEEVVKGADALCPKGLDSCFLGVVTLPVAKEPIDMAHKVLQDLQVRLAQMQSQSQSFDQLVQHAHQEPGIALSAQNASSESIFNEAAAPAAPDRWGSLDPLARARLLEYLRKLPNPSADPRMVAGSSQAYGPDASLPRQSSFIPPVVEVSSGGAILPPPISPEEVDVQAARYVPFVQAQIPHRVPLNFPSQVAPPMPAPADALEAELAQQLEAMTQFFAEKLQTRP</sequence>
<dbReference type="SUPFAM" id="SSF90229">
    <property type="entry name" value="CCCH zinc finger"/>
    <property type="match status" value="3"/>
</dbReference>
<dbReference type="InterPro" id="IPR000571">
    <property type="entry name" value="Znf_CCCH"/>
</dbReference>
<dbReference type="OrthoDB" id="415459at2759"/>
<accession>A0A1Q9DWP9</accession>
<dbReference type="PANTHER" id="PTHR12547">
    <property type="entry name" value="CCCH ZINC FINGER/TIS11-RELATED"/>
    <property type="match status" value="1"/>
</dbReference>
<dbReference type="GO" id="GO:0003729">
    <property type="term" value="F:mRNA binding"/>
    <property type="evidence" value="ECO:0007669"/>
    <property type="project" value="InterPro"/>
</dbReference>
<dbReference type="EMBL" id="LSRX01000356">
    <property type="protein sequence ID" value="OLP99587.1"/>
    <property type="molecule type" value="Genomic_DNA"/>
</dbReference>
<dbReference type="PANTHER" id="PTHR12547:SF18">
    <property type="entry name" value="PROTEIN TIS11"/>
    <property type="match status" value="1"/>
</dbReference>
<organism evidence="8 9">
    <name type="scientific">Symbiodinium microadriaticum</name>
    <name type="common">Dinoflagellate</name>
    <name type="synonym">Zooxanthella microadriatica</name>
    <dbReference type="NCBI Taxonomy" id="2951"/>
    <lineage>
        <taxon>Eukaryota</taxon>
        <taxon>Sar</taxon>
        <taxon>Alveolata</taxon>
        <taxon>Dinophyceae</taxon>
        <taxon>Suessiales</taxon>
        <taxon>Symbiodiniaceae</taxon>
        <taxon>Symbiodinium</taxon>
    </lineage>
</organism>
<dbReference type="Proteomes" id="UP000186817">
    <property type="component" value="Unassembled WGS sequence"/>
</dbReference>
<feature type="region of interest" description="Disordered" evidence="6">
    <location>
        <begin position="21"/>
        <end position="81"/>
    </location>
</feature>
<feature type="zinc finger region" description="C3H1-type" evidence="5">
    <location>
        <begin position="160"/>
        <end position="187"/>
    </location>
</feature>
<keyword evidence="4 5" id="KW-0862">Zinc</keyword>
<gene>
    <name evidence="8" type="ORF">AK812_SmicGene17843</name>
</gene>
<evidence type="ECO:0000313" key="8">
    <source>
        <dbReference type="EMBL" id="OLP99587.1"/>
    </source>
</evidence>